<organism evidence="2 3">
    <name type="scientific">Sphingobacterium griseoflavum</name>
    <dbReference type="NCBI Taxonomy" id="1474952"/>
    <lineage>
        <taxon>Bacteria</taxon>
        <taxon>Pseudomonadati</taxon>
        <taxon>Bacteroidota</taxon>
        <taxon>Sphingobacteriia</taxon>
        <taxon>Sphingobacteriales</taxon>
        <taxon>Sphingobacteriaceae</taxon>
        <taxon>Sphingobacterium</taxon>
    </lineage>
</organism>
<keyword evidence="3" id="KW-1185">Reference proteome</keyword>
<feature type="region of interest" description="Disordered" evidence="1">
    <location>
        <begin position="20"/>
        <end position="40"/>
    </location>
</feature>
<dbReference type="EMBL" id="BNAF01000001">
    <property type="protein sequence ID" value="GHE23324.1"/>
    <property type="molecule type" value="Genomic_DNA"/>
</dbReference>
<reference evidence="3" key="1">
    <citation type="journal article" date="2019" name="Int. J. Syst. Evol. Microbiol.">
        <title>The Global Catalogue of Microorganisms (GCM) 10K type strain sequencing project: providing services to taxonomists for standard genome sequencing and annotation.</title>
        <authorList>
            <consortium name="The Broad Institute Genomics Platform"/>
            <consortium name="The Broad Institute Genome Sequencing Center for Infectious Disease"/>
            <person name="Wu L."/>
            <person name="Ma J."/>
        </authorList>
    </citation>
    <scope>NUCLEOTIDE SEQUENCE [LARGE SCALE GENOMIC DNA]</scope>
    <source>
        <strain evidence="3">CGMCC 1.12966</strain>
    </source>
</reference>
<sequence>MHLLLYKDTQLLADFAQDIGGANHNGKTNKTTNTDGGKPQYRRVRKFFLMGLYHNDQQGDNGNPRHVHDVEETANKNCCQHTNNDHIQ</sequence>
<accession>A0ABQ3HSX2</accession>
<dbReference type="Proteomes" id="UP000620550">
    <property type="component" value="Unassembled WGS sequence"/>
</dbReference>
<evidence type="ECO:0000313" key="3">
    <source>
        <dbReference type="Proteomes" id="UP000620550"/>
    </source>
</evidence>
<evidence type="ECO:0000256" key="1">
    <source>
        <dbReference type="SAM" id="MobiDB-lite"/>
    </source>
</evidence>
<feature type="compositionally biased region" description="Low complexity" evidence="1">
    <location>
        <begin position="20"/>
        <end position="38"/>
    </location>
</feature>
<protein>
    <submittedName>
        <fullName evidence="2">Uncharacterized protein</fullName>
    </submittedName>
</protein>
<name>A0ABQ3HSX2_9SPHI</name>
<gene>
    <name evidence="2" type="ORF">GCM10017764_02920</name>
</gene>
<proteinExistence type="predicted"/>
<comment type="caution">
    <text evidence="2">The sequence shown here is derived from an EMBL/GenBank/DDBJ whole genome shotgun (WGS) entry which is preliminary data.</text>
</comment>
<evidence type="ECO:0000313" key="2">
    <source>
        <dbReference type="EMBL" id="GHE23324.1"/>
    </source>
</evidence>